<dbReference type="EMBL" id="NVSR01000150">
    <property type="protein sequence ID" value="PCI23131.1"/>
    <property type="molecule type" value="Genomic_DNA"/>
</dbReference>
<feature type="transmembrane region" description="Helical" evidence="1">
    <location>
        <begin position="70"/>
        <end position="92"/>
    </location>
</feature>
<keyword evidence="1" id="KW-0472">Membrane</keyword>
<reference evidence="4" key="1">
    <citation type="submission" date="2017-08" db="EMBL/GenBank/DDBJ databases">
        <title>A dynamic microbial community with high functional redundancy inhabits the cold, oxic subseafloor aquifer.</title>
        <authorList>
            <person name="Tully B.J."/>
            <person name="Wheat C.G."/>
            <person name="Glazer B.T."/>
            <person name="Huber J.A."/>
        </authorList>
    </citation>
    <scope>NUCLEOTIDE SEQUENCE [LARGE SCALE GENOMIC DNA]</scope>
</reference>
<keyword evidence="1" id="KW-0812">Transmembrane</keyword>
<evidence type="ECO:0000259" key="2">
    <source>
        <dbReference type="Pfam" id="PF09835"/>
    </source>
</evidence>
<comment type="caution">
    <text evidence="3">The sequence shown here is derived from an EMBL/GenBank/DDBJ whole genome shotgun (WGS) entry which is preliminary data.</text>
</comment>
<accession>A0A2A4SQ19</accession>
<feature type="transmembrane region" description="Helical" evidence="1">
    <location>
        <begin position="35"/>
        <end position="58"/>
    </location>
</feature>
<organism evidence="3 4">
    <name type="scientific">SAR324 cluster bacterium</name>
    <dbReference type="NCBI Taxonomy" id="2024889"/>
    <lineage>
        <taxon>Bacteria</taxon>
        <taxon>Deltaproteobacteria</taxon>
        <taxon>SAR324 cluster</taxon>
    </lineage>
</organism>
<evidence type="ECO:0000256" key="1">
    <source>
        <dbReference type="SAM" id="Phobius"/>
    </source>
</evidence>
<dbReference type="Pfam" id="PF09835">
    <property type="entry name" value="DUF2062"/>
    <property type="match status" value="1"/>
</dbReference>
<gene>
    <name evidence="3" type="ORF">COB67_13045</name>
</gene>
<evidence type="ECO:0000313" key="3">
    <source>
        <dbReference type="EMBL" id="PCI23131.1"/>
    </source>
</evidence>
<dbReference type="AlphaFoldDB" id="A0A2A4SQ19"/>
<protein>
    <recommendedName>
        <fullName evidence="2">DUF2062 domain-containing protein</fullName>
    </recommendedName>
</protein>
<dbReference type="Proteomes" id="UP000218113">
    <property type="component" value="Unassembled WGS sequence"/>
</dbReference>
<evidence type="ECO:0000313" key="4">
    <source>
        <dbReference type="Proteomes" id="UP000218113"/>
    </source>
</evidence>
<feature type="domain" description="DUF2062" evidence="2">
    <location>
        <begin position="15"/>
        <end position="177"/>
    </location>
</feature>
<proteinExistence type="predicted"/>
<keyword evidence="1" id="KW-1133">Transmembrane helix</keyword>
<sequence>MQRPLHALKEKIYQNLIKPVLQSVSPLKEAALGSAVGMFVGMTPTVGIQMWAVFMIWLFCKYILKTKFDLVIGTALVWISNPLTMFFLYYGFLVTGIAFFDLVGIESIDISYGMFQQQLSGIVNAPGSGSWDIFLNGAQFLLVDLGFPMILGSLFYATPLAILSYFLTSKVLHNYRKTCAQKMGMDYETWRRKFEKED</sequence>
<name>A0A2A4SQ19_9DELT</name>
<dbReference type="InterPro" id="IPR018639">
    <property type="entry name" value="DUF2062"/>
</dbReference>
<feature type="transmembrane region" description="Helical" evidence="1">
    <location>
        <begin position="145"/>
        <end position="167"/>
    </location>
</feature>